<protein>
    <submittedName>
        <fullName evidence="2">Uncharacterized protein</fullName>
    </submittedName>
</protein>
<accession>A0A8J6BHR2</accession>
<name>A0A8J6BHR2_ELECQ</name>
<keyword evidence="1" id="KW-1133">Transmembrane helix</keyword>
<feature type="transmembrane region" description="Helical" evidence="1">
    <location>
        <begin position="60"/>
        <end position="79"/>
    </location>
</feature>
<keyword evidence="3" id="KW-1185">Reference proteome</keyword>
<keyword evidence="1" id="KW-0472">Membrane</keyword>
<proteinExistence type="predicted"/>
<evidence type="ECO:0000313" key="2">
    <source>
        <dbReference type="EMBL" id="KAG9463665.1"/>
    </source>
</evidence>
<gene>
    <name evidence="2" type="ORF">GDO78_021330</name>
</gene>
<evidence type="ECO:0000313" key="3">
    <source>
        <dbReference type="Proteomes" id="UP000770717"/>
    </source>
</evidence>
<dbReference type="EMBL" id="WNTK01006236">
    <property type="protein sequence ID" value="KAG9463665.1"/>
    <property type="molecule type" value="Genomic_DNA"/>
</dbReference>
<evidence type="ECO:0000256" key="1">
    <source>
        <dbReference type="SAM" id="Phobius"/>
    </source>
</evidence>
<sequence>MAAYFQTQRHPCPWLVWYCSCAPIHFNAAELQYQSCSLTRTSYSAGRPPPRGQEMFRYDASVVFTASVFLPYISLQFVLSSHSGRSAMARDLQVPNQHFKGLSSCKLLMAYS</sequence>
<organism evidence="2 3">
    <name type="scientific">Eleutherodactylus coqui</name>
    <name type="common">Puerto Rican coqui</name>
    <dbReference type="NCBI Taxonomy" id="57060"/>
    <lineage>
        <taxon>Eukaryota</taxon>
        <taxon>Metazoa</taxon>
        <taxon>Chordata</taxon>
        <taxon>Craniata</taxon>
        <taxon>Vertebrata</taxon>
        <taxon>Euteleostomi</taxon>
        <taxon>Amphibia</taxon>
        <taxon>Batrachia</taxon>
        <taxon>Anura</taxon>
        <taxon>Neobatrachia</taxon>
        <taxon>Hyloidea</taxon>
        <taxon>Eleutherodactylidae</taxon>
        <taxon>Eleutherodactylinae</taxon>
        <taxon>Eleutherodactylus</taxon>
        <taxon>Eleutherodactylus</taxon>
    </lineage>
</organism>
<dbReference type="AlphaFoldDB" id="A0A8J6BHR2"/>
<reference evidence="2" key="1">
    <citation type="thesis" date="2020" institute="ProQuest LLC" country="789 East Eisenhower Parkway, Ann Arbor, MI, USA">
        <title>Comparative Genomics and Chromosome Evolution.</title>
        <authorList>
            <person name="Mudd A.B."/>
        </authorList>
    </citation>
    <scope>NUCLEOTIDE SEQUENCE</scope>
    <source>
        <strain evidence="2">HN-11 Male</strain>
        <tissue evidence="2">Kidney and liver</tissue>
    </source>
</reference>
<keyword evidence="1" id="KW-0812">Transmembrane</keyword>
<dbReference type="Proteomes" id="UP000770717">
    <property type="component" value="Unassembled WGS sequence"/>
</dbReference>
<comment type="caution">
    <text evidence="2">The sequence shown here is derived from an EMBL/GenBank/DDBJ whole genome shotgun (WGS) entry which is preliminary data.</text>
</comment>